<dbReference type="Gene3D" id="3.40.50.2000">
    <property type="entry name" value="Glycogen Phosphorylase B"/>
    <property type="match status" value="1"/>
</dbReference>
<evidence type="ECO:0000313" key="7">
    <source>
        <dbReference type="EMBL" id="XFO72551.1"/>
    </source>
</evidence>
<evidence type="ECO:0000256" key="1">
    <source>
        <dbReference type="ARBA" id="ARBA00004370"/>
    </source>
</evidence>
<evidence type="ECO:0000256" key="3">
    <source>
        <dbReference type="ARBA" id="ARBA00022676"/>
    </source>
</evidence>
<gene>
    <name evidence="7" type="primary">ugtP_3</name>
    <name evidence="7" type="ORF">SPACI_026040</name>
</gene>
<comment type="subcellular location">
    <subcellularLocation>
        <location evidence="1">Membrane</location>
    </subcellularLocation>
</comment>
<evidence type="ECO:0000256" key="2">
    <source>
        <dbReference type="ARBA" id="ARBA00006962"/>
    </source>
</evidence>
<evidence type="ECO:0000313" key="8">
    <source>
        <dbReference type="Proteomes" id="UP000216052"/>
    </source>
</evidence>
<name>A0ABZ3J3S5_SPOA4</name>
<dbReference type="Pfam" id="PF04101">
    <property type="entry name" value="Glyco_tran_28_C"/>
    <property type="match status" value="1"/>
</dbReference>
<proteinExistence type="inferred from homology"/>
<dbReference type="Proteomes" id="UP000216052">
    <property type="component" value="Chromosome"/>
</dbReference>
<feature type="domain" description="Glycosyl transferase family 28 C-terminal" evidence="5">
    <location>
        <begin position="206"/>
        <end position="321"/>
    </location>
</feature>
<accession>A0ABZ3J3S5</accession>
<protein>
    <submittedName>
        <fullName evidence="7">Processive diacylglycerol beta-glucosyltransferase</fullName>
        <ecNumber evidence="7">2.4.1.315</ecNumber>
    </submittedName>
</protein>
<feature type="domain" description="Diacylglycerol glucosyltransferase N-terminal" evidence="6">
    <location>
        <begin position="17"/>
        <end position="181"/>
    </location>
</feature>
<dbReference type="Pfam" id="PF06925">
    <property type="entry name" value="MGDG_synth"/>
    <property type="match status" value="1"/>
</dbReference>
<reference evidence="7" key="1">
    <citation type="submission" date="2024-05" db="EMBL/GenBank/DDBJ databases">
        <title>Isolation and characterization of Sporomusa carbonis sp. nov., a carboxydotrophic hydrogenogen in the genus of Sporomusa isolated from a charcoal burning pile.</title>
        <authorList>
            <person name="Boeer T."/>
            <person name="Rosenbaum F."/>
            <person name="Eysell L."/>
            <person name="Mueller V."/>
            <person name="Daniel R."/>
            <person name="Poehlein A."/>
        </authorList>
    </citation>
    <scope>NUCLEOTIDE SEQUENCE [LARGE SCALE GENOMIC DNA]</scope>
    <source>
        <strain evidence="7">DSM 3132</strain>
    </source>
</reference>
<comment type="similarity">
    <text evidence="2">Belongs to the glycosyltransferase 28 family.</text>
</comment>
<dbReference type="InterPro" id="IPR050519">
    <property type="entry name" value="Glycosyltransf_28_UgtP"/>
</dbReference>
<organism evidence="7 8">
    <name type="scientific">Sporomusa acidovorans (strain ATCC 49682 / DSM 3132 / Mol)</name>
    <dbReference type="NCBI Taxonomy" id="1123286"/>
    <lineage>
        <taxon>Bacteria</taxon>
        <taxon>Bacillati</taxon>
        <taxon>Bacillota</taxon>
        <taxon>Negativicutes</taxon>
        <taxon>Selenomonadales</taxon>
        <taxon>Sporomusaceae</taxon>
        <taxon>Sporomusa</taxon>
    </lineage>
</organism>
<dbReference type="PANTHER" id="PTHR43025:SF3">
    <property type="entry name" value="MONOGALACTOSYLDIACYLGLYCEROL SYNTHASE 1, CHLOROPLASTIC"/>
    <property type="match status" value="1"/>
</dbReference>
<dbReference type="PANTHER" id="PTHR43025">
    <property type="entry name" value="MONOGALACTOSYLDIACYLGLYCEROL SYNTHASE"/>
    <property type="match status" value="1"/>
</dbReference>
<keyword evidence="8" id="KW-1185">Reference proteome</keyword>
<dbReference type="EMBL" id="CP155571">
    <property type="protein sequence ID" value="XFO72551.1"/>
    <property type="molecule type" value="Genomic_DNA"/>
</dbReference>
<keyword evidence="4 7" id="KW-0808">Transferase</keyword>
<dbReference type="GO" id="GO:0016757">
    <property type="term" value="F:glycosyltransferase activity"/>
    <property type="evidence" value="ECO:0007669"/>
    <property type="project" value="UniProtKB-KW"/>
</dbReference>
<dbReference type="InterPro" id="IPR009695">
    <property type="entry name" value="Diacylglyc_glucosyltr_N"/>
</dbReference>
<keyword evidence="3 7" id="KW-0328">Glycosyltransferase</keyword>
<evidence type="ECO:0000256" key="4">
    <source>
        <dbReference type="ARBA" id="ARBA00022679"/>
    </source>
</evidence>
<dbReference type="InterPro" id="IPR007235">
    <property type="entry name" value="Glyco_trans_28_C"/>
</dbReference>
<evidence type="ECO:0000259" key="5">
    <source>
        <dbReference type="Pfam" id="PF04101"/>
    </source>
</evidence>
<dbReference type="SUPFAM" id="SSF53756">
    <property type="entry name" value="UDP-Glycosyltransferase/glycogen phosphorylase"/>
    <property type="match status" value="1"/>
</dbReference>
<dbReference type="EC" id="2.4.1.315" evidence="7"/>
<sequence length="374" mass="41247">MVNRRVLFISAPIGAGHIRAAQAVSQILRADYGCQTQLCNIFDFFPAFIGQTVLKIYLKILALFPAVYGSAYKWGNHSRLALFGRELVSRILARRMVNYISDFKPAVIICTHATPAGIVAWLKNNRLITAPAAAIITDFVVHRLWVYPEFNCYFVAHPAMRDYLCQHGVASRDIEVTGIPVSPSFSLPVNKDELYAKLKLFPDYKTIMIMGGGAGILPITEILELCSQIDGALQFIAIAGKNQALYRDLLRLESVSKHPVRVFGYVENIHELMSIADLLISKPGGMSAAEALAKGVPLVIFRPIPGQEIANTRYLLDNAAAFRADSLSELKSMISRMLVEDNTSLIELRKNAVSLGQPDAARNIAGIIAKNYLN</sequence>
<evidence type="ECO:0000259" key="6">
    <source>
        <dbReference type="Pfam" id="PF06925"/>
    </source>
</evidence>